<evidence type="ECO:0000259" key="1">
    <source>
        <dbReference type="Pfam" id="PF13649"/>
    </source>
</evidence>
<dbReference type="STRING" id="6669.E9HLI4"/>
<dbReference type="InterPro" id="IPR041698">
    <property type="entry name" value="Methyltransf_25"/>
</dbReference>
<dbReference type="AlphaFoldDB" id="E9HLI4"/>
<dbReference type="CDD" id="cd02440">
    <property type="entry name" value="AdoMet_MTases"/>
    <property type="match status" value="1"/>
</dbReference>
<dbReference type="Pfam" id="PF13649">
    <property type="entry name" value="Methyltransf_25"/>
    <property type="match status" value="1"/>
</dbReference>
<dbReference type="EMBL" id="GL732679">
    <property type="protein sequence ID" value="EFX67355.1"/>
    <property type="molecule type" value="Genomic_DNA"/>
</dbReference>
<keyword evidence="3" id="KW-1185">Reference proteome</keyword>
<organism evidence="2 3">
    <name type="scientific">Daphnia pulex</name>
    <name type="common">Water flea</name>
    <dbReference type="NCBI Taxonomy" id="6669"/>
    <lineage>
        <taxon>Eukaryota</taxon>
        <taxon>Metazoa</taxon>
        <taxon>Ecdysozoa</taxon>
        <taxon>Arthropoda</taxon>
        <taxon>Crustacea</taxon>
        <taxon>Branchiopoda</taxon>
        <taxon>Diplostraca</taxon>
        <taxon>Cladocera</taxon>
        <taxon>Anomopoda</taxon>
        <taxon>Daphniidae</taxon>
        <taxon>Daphnia</taxon>
    </lineage>
</organism>
<dbReference type="Gene3D" id="3.40.50.150">
    <property type="entry name" value="Vaccinia Virus protein VP39"/>
    <property type="match status" value="1"/>
</dbReference>
<gene>
    <name evidence="2" type="ORF">DAPPUDRAFT_302022</name>
</gene>
<dbReference type="PhylomeDB" id="E9HLI4"/>
<evidence type="ECO:0000313" key="2">
    <source>
        <dbReference type="EMBL" id="EFX67355.1"/>
    </source>
</evidence>
<dbReference type="Proteomes" id="UP000000305">
    <property type="component" value="Unassembled WGS sequence"/>
</dbReference>
<proteinExistence type="predicted"/>
<dbReference type="eggNOG" id="KOG1541">
    <property type="taxonomic scope" value="Eukaryota"/>
</dbReference>
<accession>E9HLI4</accession>
<protein>
    <recommendedName>
        <fullName evidence="1">Methyltransferase domain-containing protein</fullName>
    </recommendedName>
</protein>
<dbReference type="HOGENOM" id="CLU_090201_1_0_1"/>
<dbReference type="InParanoid" id="E9HLI4"/>
<feature type="domain" description="Methyltransferase" evidence="1">
    <location>
        <begin position="70"/>
        <end position="161"/>
    </location>
</feature>
<dbReference type="OrthoDB" id="6330736at2759"/>
<dbReference type="OMA" id="VERITCC"/>
<dbReference type="PANTHER" id="PTHR43591:SF110">
    <property type="entry name" value="RHODANESE DOMAIN-CONTAINING PROTEIN"/>
    <property type="match status" value="1"/>
</dbReference>
<name>E9HLI4_DAPPU</name>
<reference evidence="2 3" key="1">
    <citation type="journal article" date="2011" name="Science">
        <title>The ecoresponsive genome of Daphnia pulex.</title>
        <authorList>
            <person name="Colbourne J.K."/>
            <person name="Pfrender M.E."/>
            <person name="Gilbert D."/>
            <person name="Thomas W.K."/>
            <person name="Tucker A."/>
            <person name="Oakley T.H."/>
            <person name="Tokishita S."/>
            <person name="Aerts A."/>
            <person name="Arnold G.J."/>
            <person name="Basu M.K."/>
            <person name="Bauer D.J."/>
            <person name="Caceres C.E."/>
            <person name="Carmel L."/>
            <person name="Casola C."/>
            <person name="Choi J.H."/>
            <person name="Detter J.C."/>
            <person name="Dong Q."/>
            <person name="Dusheyko S."/>
            <person name="Eads B.D."/>
            <person name="Frohlich T."/>
            <person name="Geiler-Samerotte K.A."/>
            <person name="Gerlach D."/>
            <person name="Hatcher P."/>
            <person name="Jogdeo S."/>
            <person name="Krijgsveld J."/>
            <person name="Kriventseva E.V."/>
            <person name="Kultz D."/>
            <person name="Laforsch C."/>
            <person name="Lindquist E."/>
            <person name="Lopez J."/>
            <person name="Manak J.R."/>
            <person name="Muller J."/>
            <person name="Pangilinan J."/>
            <person name="Patwardhan R.P."/>
            <person name="Pitluck S."/>
            <person name="Pritham E.J."/>
            <person name="Rechtsteiner A."/>
            <person name="Rho M."/>
            <person name="Rogozin I.B."/>
            <person name="Sakarya O."/>
            <person name="Salamov A."/>
            <person name="Schaack S."/>
            <person name="Shapiro H."/>
            <person name="Shiga Y."/>
            <person name="Skalitzky C."/>
            <person name="Smith Z."/>
            <person name="Souvorov A."/>
            <person name="Sung W."/>
            <person name="Tang Z."/>
            <person name="Tsuchiya D."/>
            <person name="Tu H."/>
            <person name="Vos H."/>
            <person name="Wang M."/>
            <person name="Wolf Y.I."/>
            <person name="Yamagata H."/>
            <person name="Yamada T."/>
            <person name="Ye Y."/>
            <person name="Shaw J.R."/>
            <person name="Andrews J."/>
            <person name="Crease T.J."/>
            <person name="Tang H."/>
            <person name="Lucas S.M."/>
            <person name="Robertson H.M."/>
            <person name="Bork P."/>
            <person name="Koonin E.V."/>
            <person name="Zdobnov E.M."/>
            <person name="Grigoriev I.V."/>
            <person name="Lynch M."/>
            <person name="Boore J.L."/>
        </authorList>
    </citation>
    <scope>NUCLEOTIDE SEQUENCE [LARGE SCALE GENOMIC DNA]</scope>
</reference>
<sequence length="221" mass="24681">MSSTASLDGSYEDSLANEKSDLVSTQQYKDQSLQWIDKYETDMMENSNYTEPRHVVKAFVELGLDRQSRILDILAGSGVVAEMLRPCGYTNIDAIDASKEMLALANKKQLYKKFYVSLLGGQHKAPVHDETYDAIIASGTFAPGHLNSDAFGDLIRIAKPGAIITWSMRSDYGSSAPKFANFDAEVEDLVKNGVWRHHVPRRTIEPYLLGSDGYIYTMKKI</sequence>
<dbReference type="PANTHER" id="PTHR43591">
    <property type="entry name" value="METHYLTRANSFERASE"/>
    <property type="match status" value="1"/>
</dbReference>
<evidence type="ECO:0000313" key="3">
    <source>
        <dbReference type="Proteomes" id="UP000000305"/>
    </source>
</evidence>
<dbReference type="KEGG" id="dpx:DAPPUDRAFT_302022"/>
<dbReference type="InterPro" id="IPR029063">
    <property type="entry name" value="SAM-dependent_MTases_sf"/>
</dbReference>
<dbReference type="SUPFAM" id="SSF53335">
    <property type="entry name" value="S-adenosyl-L-methionine-dependent methyltransferases"/>
    <property type="match status" value="1"/>
</dbReference>